<evidence type="ECO:0000313" key="4">
    <source>
        <dbReference type="Proteomes" id="UP000282386"/>
    </source>
</evidence>
<keyword evidence="2" id="KW-1133">Transmembrane helix</keyword>
<evidence type="ECO:0000313" key="3">
    <source>
        <dbReference type="EMBL" id="VEI22058.1"/>
    </source>
</evidence>
<keyword evidence="2" id="KW-0472">Membrane</keyword>
<evidence type="ECO:0000256" key="2">
    <source>
        <dbReference type="SAM" id="Phobius"/>
    </source>
</evidence>
<feature type="transmembrane region" description="Helical" evidence="2">
    <location>
        <begin position="164"/>
        <end position="184"/>
    </location>
</feature>
<dbReference type="Proteomes" id="UP000282386">
    <property type="component" value="Chromosome"/>
</dbReference>
<gene>
    <name evidence="3" type="ORF">NCTC10207_00124</name>
</gene>
<dbReference type="RefSeq" id="WP_126499434.1">
    <property type="nucleotide sequence ID" value="NZ_LR134479.1"/>
</dbReference>
<sequence length="274" mass="30911">MSADNIFQQRHTEESVYDVDHLPYSLLYEQPQAPVQSSYTVYSYEPNQQGQYQFIPQRTEAPPSPTYAPQAFPAAPLPPQGVMPPPAVGVSPLKYVALYWVRAYVPMAIMLLSLVFIYFILLRDAQEYYLLMSILFVIPNIPYMVNIILQAFCASFYSKKKSLGVVRAINTYGFAACGISMFVAITVNPFIFPLLVFDTIMGVLYMLEISRYQRQEEAVHMFASQPMYPNNGVVPPQFAYPSAVPIPPAQQAVQAPYPHPPATPDVHPNQERTQ</sequence>
<accession>A0A7Z9A111</accession>
<dbReference type="EMBL" id="LR134479">
    <property type="protein sequence ID" value="VEI22058.1"/>
    <property type="molecule type" value="Genomic_DNA"/>
</dbReference>
<organism evidence="3 4">
    <name type="scientific">Rothia aeria</name>
    <dbReference type="NCBI Taxonomy" id="172042"/>
    <lineage>
        <taxon>Bacteria</taxon>
        <taxon>Bacillati</taxon>
        <taxon>Actinomycetota</taxon>
        <taxon>Actinomycetes</taxon>
        <taxon>Micrococcales</taxon>
        <taxon>Micrococcaceae</taxon>
        <taxon>Rothia</taxon>
    </lineage>
</organism>
<feature type="transmembrane region" description="Helical" evidence="2">
    <location>
        <begin position="190"/>
        <end position="207"/>
    </location>
</feature>
<reference evidence="3 4" key="1">
    <citation type="submission" date="2018-12" db="EMBL/GenBank/DDBJ databases">
        <authorList>
            <consortium name="Pathogen Informatics"/>
        </authorList>
    </citation>
    <scope>NUCLEOTIDE SEQUENCE [LARGE SCALE GENOMIC DNA]</scope>
    <source>
        <strain evidence="3 4">NCTC10207</strain>
    </source>
</reference>
<feature type="transmembrane region" description="Helical" evidence="2">
    <location>
        <begin position="128"/>
        <end position="152"/>
    </location>
</feature>
<keyword evidence="2" id="KW-0812">Transmembrane</keyword>
<proteinExistence type="predicted"/>
<feature type="transmembrane region" description="Helical" evidence="2">
    <location>
        <begin position="103"/>
        <end position="122"/>
    </location>
</feature>
<feature type="region of interest" description="Disordered" evidence="1">
    <location>
        <begin position="251"/>
        <end position="274"/>
    </location>
</feature>
<name>A0A7Z9A111_9MICC</name>
<evidence type="ECO:0000256" key="1">
    <source>
        <dbReference type="SAM" id="MobiDB-lite"/>
    </source>
</evidence>
<protein>
    <submittedName>
        <fullName evidence="3">Uncharacterized protein</fullName>
    </submittedName>
</protein>
<dbReference type="AlphaFoldDB" id="A0A7Z9A111"/>